<evidence type="ECO:0000259" key="1">
    <source>
        <dbReference type="Pfam" id="PF13391"/>
    </source>
</evidence>
<protein>
    <recommendedName>
        <fullName evidence="1">HNH nuclease domain-containing protein</fullName>
    </recommendedName>
</protein>
<accession>A0A5N6UDP9</accession>
<evidence type="ECO:0000313" key="2">
    <source>
        <dbReference type="EMBL" id="KAE8156606.1"/>
    </source>
</evidence>
<dbReference type="Pfam" id="PF13391">
    <property type="entry name" value="HNH_2"/>
    <property type="match status" value="1"/>
</dbReference>
<feature type="domain" description="HNH nuclease" evidence="1">
    <location>
        <begin position="152"/>
        <end position="233"/>
    </location>
</feature>
<dbReference type="OrthoDB" id="5416097at2759"/>
<keyword evidence="3" id="KW-1185">Reference proteome</keyword>
<dbReference type="AlphaFoldDB" id="A0A5N6UDP9"/>
<dbReference type="EMBL" id="ML738754">
    <property type="protein sequence ID" value="KAE8156606.1"/>
    <property type="molecule type" value="Genomic_DNA"/>
</dbReference>
<gene>
    <name evidence="2" type="ORF">BDV40DRAFT_280676</name>
</gene>
<sequence>MAYPTVAPETCVDRPGLSLIGPAPEFDQAGRLELIKQMTESTGISEIDSVTWAFLWLADMSKLGPLAEFSKNPVASSMLSSCLMRDYYPALRDWLRKFRNTDAGKRKEPPTEYASPRDAEFVCKTSGEPVLNSTTRSAKAADDTADRDQHKCIVTRAGEPLEIAHMVSFALGVRHQRRTERAKFWGILSCFWSADRIKRWQSAIFENGTETAKNLLCVCTHVHRLWETARFALRPVKKTTTELELEFYWLPDALRKNVEPGNKPNIGHYIASPKNCILCDCYTHELIKSGRVIKMTTPDPEKLPLPSFEVLELQWYLHRVAAISGAADFVEDSDDDDDDDDDDLEDVRLVERPIAPGVVGRT</sequence>
<reference evidence="2 3" key="1">
    <citation type="submission" date="2019-04" db="EMBL/GenBank/DDBJ databases">
        <title>Friends and foes A comparative genomics study of 23 Aspergillus species from section Flavi.</title>
        <authorList>
            <consortium name="DOE Joint Genome Institute"/>
            <person name="Kjaerbolling I."/>
            <person name="Vesth T."/>
            <person name="Frisvad J.C."/>
            <person name="Nybo J.L."/>
            <person name="Theobald S."/>
            <person name="Kildgaard S."/>
            <person name="Isbrandt T."/>
            <person name="Kuo A."/>
            <person name="Sato A."/>
            <person name="Lyhne E.K."/>
            <person name="Kogle M.E."/>
            <person name="Wiebenga A."/>
            <person name="Kun R.S."/>
            <person name="Lubbers R.J."/>
            <person name="Makela M.R."/>
            <person name="Barry K."/>
            <person name="Chovatia M."/>
            <person name="Clum A."/>
            <person name="Daum C."/>
            <person name="Haridas S."/>
            <person name="He G."/>
            <person name="LaButti K."/>
            <person name="Lipzen A."/>
            <person name="Mondo S."/>
            <person name="Riley R."/>
            <person name="Salamov A."/>
            <person name="Simmons B.A."/>
            <person name="Magnuson J.K."/>
            <person name="Henrissat B."/>
            <person name="Mortensen U.H."/>
            <person name="Larsen T.O."/>
            <person name="Devries R.P."/>
            <person name="Grigoriev I.V."/>
            <person name="Machida M."/>
            <person name="Baker S.E."/>
            <person name="Andersen M.R."/>
        </authorList>
    </citation>
    <scope>NUCLEOTIDE SEQUENCE [LARGE SCALE GENOMIC DNA]</scope>
    <source>
        <strain evidence="2 3">CBS 117626</strain>
    </source>
</reference>
<dbReference type="Proteomes" id="UP000326950">
    <property type="component" value="Unassembled WGS sequence"/>
</dbReference>
<organism evidence="2 3">
    <name type="scientific">Aspergillus tamarii</name>
    <dbReference type="NCBI Taxonomy" id="41984"/>
    <lineage>
        <taxon>Eukaryota</taxon>
        <taxon>Fungi</taxon>
        <taxon>Dikarya</taxon>
        <taxon>Ascomycota</taxon>
        <taxon>Pezizomycotina</taxon>
        <taxon>Eurotiomycetes</taxon>
        <taxon>Eurotiomycetidae</taxon>
        <taxon>Eurotiales</taxon>
        <taxon>Aspergillaceae</taxon>
        <taxon>Aspergillus</taxon>
        <taxon>Aspergillus subgen. Circumdati</taxon>
    </lineage>
</organism>
<dbReference type="InterPro" id="IPR003615">
    <property type="entry name" value="HNH_nuc"/>
</dbReference>
<evidence type="ECO:0000313" key="3">
    <source>
        <dbReference type="Proteomes" id="UP000326950"/>
    </source>
</evidence>
<proteinExistence type="predicted"/>
<name>A0A5N6UDP9_ASPTM</name>